<dbReference type="PROSITE" id="PS51257">
    <property type="entry name" value="PROKAR_LIPOPROTEIN"/>
    <property type="match status" value="1"/>
</dbReference>
<dbReference type="EMBL" id="JAUTWS010000002">
    <property type="protein sequence ID" value="MDO9707362.1"/>
    <property type="molecule type" value="Genomic_DNA"/>
</dbReference>
<sequence>MTRALLLAVLALLAACATDPTPEQIRAQCEAERTRRGISRLLPPEGRTRPECLAPGQSPSRQF</sequence>
<protein>
    <recommendedName>
        <fullName evidence="5">Entry exclusion lipoprotein TrbK</fullName>
    </recommendedName>
</protein>
<comment type="caution">
    <text evidence="3">The sequence shown here is derived from an EMBL/GenBank/DDBJ whole genome shotgun (WGS) entry which is preliminary data.</text>
</comment>
<dbReference type="RefSeq" id="WP_305102227.1">
    <property type="nucleotide sequence ID" value="NZ_JAUTWS010000002.1"/>
</dbReference>
<organism evidence="3 4">
    <name type="scientific">Paracraurococcus lichenis</name>
    <dbReference type="NCBI Taxonomy" id="3064888"/>
    <lineage>
        <taxon>Bacteria</taxon>
        <taxon>Pseudomonadati</taxon>
        <taxon>Pseudomonadota</taxon>
        <taxon>Alphaproteobacteria</taxon>
        <taxon>Acetobacterales</taxon>
        <taxon>Roseomonadaceae</taxon>
        <taxon>Paracraurococcus</taxon>
    </lineage>
</organism>
<accession>A0ABT9DTY8</accession>
<evidence type="ECO:0000313" key="4">
    <source>
        <dbReference type="Proteomes" id="UP001243009"/>
    </source>
</evidence>
<feature type="signal peptide" evidence="2">
    <location>
        <begin position="1"/>
        <end position="17"/>
    </location>
</feature>
<evidence type="ECO:0000313" key="3">
    <source>
        <dbReference type="EMBL" id="MDO9707362.1"/>
    </source>
</evidence>
<gene>
    <name evidence="3" type="ORF">Q7A36_03325</name>
</gene>
<reference evidence="3 4" key="1">
    <citation type="submission" date="2023-08" db="EMBL/GenBank/DDBJ databases">
        <title>The draft genome sequence of Paracraurococcus sp. LOR1-02.</title>
        <authorList>
            <person name="Kingkaew E."/>
            <person name="Tanasupawat S."/>
        </authorList>
    </citation>
    <scope>NUCLEOTIDE SEQUENCE [LARGE SCALE GENOMIC DNA]</scope>
    <source>
        <strain evidence="3 4">LOR1-02</strain>
    </source>
</reference>
<evidence type="ECO:0000256" key="1">
    <source>
        <dbReference type="SAM" id="MobiDB-lite"/>
    </source>
</evidence>
<name>A0ABT9DTY8_9PROT</name>
<evidence type="ECO:0000256" key="2">
    <source>
        <dbReference type="SAM" id="SignalP"/>
    </source>
</evidence>
<evidence type="ECO:0008006" key="5">
    <source>
        <dbReference type="Google" id="ProtNLM"/>
    </source>
</evidence>
<feature type="region of interest" description="Disordered" evidence="1">
    <location>
        <begin position="36"/>
        <end position="63"/>
    </location>
</feature>
<proteinExistence type="predicted"/>
<keyword evidence="4" id="KW-1185">Reference proteome</keyword>
<keyword evidence="2" id="KW-0732">Signal</keyword>
<dbReference type="Proteomes" id="UP001243009">
    <property type="component" value="Unassembled WGS sequence"/>
</dbReference>
<feature type="chain" id="PRO_5046352317" description="Entry exclusion lipoprotein TrbK" evidence="2">
    <location>
        <begin position="18"/>
        <end position="63"/>
    </location>
</feature>